<keyword evidence="2" id="KW-0472">Membrane</keyword>
<sequence length="371" mass="42249">MQPVGVKTPTSNNLSETVKLNRGNIEKADSPNQLKPKVKLGKKQNRSSKHLGVYSPVNEENLFINKIESSKPSRAHSLTLTSNRVEQVKTKGRKRRLRRNKNINNSLLANNQLLQSEASLIQLDPEMEFAHKLYNMNNYKNTFLQYGLKNSTDKSSEHQDSFYTEDTFFMSDQIKLPLYVGFFLSGFFGLIILILIAVWLWTVLKFGGQEDKEADEYSKAMIKEDSPQTLAEFRAGNPNLVTISDYILNGKREAKNAYKDQNYSNENSASDEDVQNQGEVTGDHIEGEETHEYGEVLDSIEEEYSEKASYTDRSSSSNDGTLENINLEGIPGPDDINYDEYIDWENEDYEDKLEGADQEEDDNSDLKELFG</sequence>
<organism evidence="3">
    <name type="scientific">Theileria annulata</name>
    <dbReference type="NCBI Taxonomy" id="5874"/>
    <lineage>
        <taxon>Eukaryota</taxon>
        <taxon>Sar</taxon>
        <taxon>Alveolata</taxon>
        <taxon>Apicomplexa</taxon>
        <taxon>Aconoidasida</taxon>
        <taxon>Piroplasmida</taxon>
        <taxon>Theileriidae</taxon>
        <taxon>Theileria</taxon>
    </lineage>
</organism>
<evidence type="ECO:0000256" key="1">
    <source>
        <dbReference type="SAM" id="MobiDB-lite"/>
    </source>
</evidence>
<proteinExistence type="predicted"/>
<dbReference type="AlphaFoldDB" id="A0A3B0MXF5"/>
<evidence type="ECO:0000313" key="4">
    <source>
        <dbReference type="EMBL" id="SVP95542.1"/>
    </source>
</evidence>
<dbReference type="VEuPathDB" id="PiroplasmaDB:TA09990"/>
<keyword evidence="2" id="KW-0812">Transmembrane</keyword>
<feature type="region of interest" description="Disordered" evidence="1">
    <location>
        <begin position="303"/>
        <end position="371"/>
    </location>
</feature>
<dbReference type="EMBL" id="UIVS01000004">
    <property type="protein sequence ID" value="SVP95542.1"/>
    <property type="molecule type" value="Genomic_DNA"/>
</dbReference>
<protein>
    <submittedName>
        <fullName evidence="3">Uncharacterized protein</fullName>
    </submittedName>
</protein>
<reference evidence="3" key="1">
    <citation type="submission" date="2018-07" db="EMBL/GenBank/DDBJ databases">
        <authorList>
            <person name="Quirk P.G."/>
            <person name="Krulwich T.A."/>
        </authorList>
    </citation>
    <scope>NUCLEOTIDE SEQUENCE</scope>
    <source>
        <strain evidence="3">Anand</strain>
    </source>
</reference>
<dbReference type="EMBL" id="UIVT01000004">
    <property type="protein sequence ID" value="SVP94907.1"/>
    <property type="molecule type" value="Genomic_DNA"/>
</dbReference>
<feature type="region of interest" description="Disordered" evidence="1">
    <location>
        <begin position="26"/>
        <end position="47"/>
    </location>
</feature>
<accession>A0A3B0MXF5</accession>
<feature type="transmembrane region" description="Helical" evidence="2">
    <location>
        <begin position="178"/>
        <end position="201"/>
    </location>
</feature>
<feature type="compositionally biased region" description="Acidic residues" evidence="1">
    <location>
        <begin position="336"/>
        <end position="363"/>
    </location>
</feature>
<evidence type="ECO:0000256" key="2">
    <source>
        <dbReference type="SAM" id="Phobius"/>
    </source>
</evidence>
<evidence type="ECO:0000313" key="3">
    <source>
        <dbReference type="EMBL" id="SVP94907.1"/>
    </source>
</evidence>
<keyword evidence="2" id="KW-1133">Transmembrane helix</keyword>
<gene>
    <name evidence="3" type="ORF">TAT_000370600</name>
    <name evidence="4" type="ORF">TAV_000370600</name>
</gene>
<feature type="compositionally biased region" description="Polar residues" evidence="1">
    <location>
        <begin position="311"/>
        <end position="324"/>
    </location>
</feature>
<feature type="compositionally biased region" description="Basic residues" evidence="1">
    <location>
        <begin position="36"/>
        <end position="47"/>
    </location>
</feature>
<name>A0A3B0MXF5_THEAN</name>